<evidence type="ECO:0000256" key="1">
    <source>
        <dbReference type="ARBA" id="ARBA00001913"/>
    </source>
</evidence>
<dbReference type="Pfam" id="PF14508">
    <property type="entry name" value="GH97_N"/>
    <property type="match status" value="1"/>
</dbReference>
<feature type="chain" id="PRO_5045965444" evidence="6">
    <location>
        <begin position="30"/>
        <end position="642"/>
    </location>
</feature>
<evidence type="ECO:0000256" key="4">
    <source>
        <dbReference type="ARBA" id="ARBA00022837"/>
    </source>
</evidence>
<evidence type="ECO:0000256" key="5">
    <source>
        <dbReference type="ARBA" id="ARBA00023295"/>
    </source>
</evidence>
<dbReference type="InterPro" id="IPR029486">
    <property type="entry name" value="GH97_N"/>
</dbReference>
<keyword evidence="5" id="KW-0326">Glycosidase</keyword>
<keyword evidence="4" id="KW-0106">Calcium</keyword>
<gene>
    <name evidence="10" type="ORF">ACFFU9_14030</name>
</gene>
<dbReference type="InterPro" id="IPR013780">
    <property type="entry name" value="Glyco_hydro_b"/>
</dbReference>
<comment type="caution">
    <text evidence="10">The sequence shown here is derived from an EMBL/GenBank/DDBJ whole genome shotgun (WGS) entry which is preliminary data.</text>
</comment>
<dbReference type="EMBL" id="JBHMFC010000101">
    <property type="protein sequence ID" value="MFB9057860.1"/>
    <property type="molecule type" value="Genomic_DNA"/>
</dbReference>
<dbReference type="SUPFAM" id="SSF51445">
    <property type="entry name" value="(Trans)glycosidases"/>
    <property type="match status" value="1"/>
</dbReference>
<reference evidence="10 11" key="1">
    <citation type="submission" date="2024-09" db="EMBL/GenBank/DDBJ databases">
        <authorList>
            <person name="Sun Q."/>
            <person name="Mori K."/>
        </authorList>
    </citation>
    <scope>NUCLEOTIDE SEQUENCE [LARGE SCALE GENOMIC DNA]</scope>
    <source>
        <strain evidence="10 11">CECT 8622</strain>
    </source>
</reference>
<dbReference type="InterPro" id="IPR029483">
    <property type="entry name" value="GH97_C"/>
</dbReference>
<organism evidence="10 11">
    <name type="scientific">Mariniflexile ostreae</name>
    <dbReference type="NCBI Taxonomy" id="1520892"/>
    <lineage>
        <taxon>Bacteria</taxon>
        <taxon>Pseudomonadati</taxon>
        <taxon>Bacteroidota</taxon>
        <taxon>Flavobacteriia</taxon>
        <taxon>Flavobacteriales</taxon>
        <taxon>Flavobacteriaceae</taxon>
        <taxon>Mariniflexile</taxon>
    </lineage>
</organism>
<evidence type="ECO:0000259" key="8">
    <source>
        <dbReference type="Pfam" id="PF14508"/>
    </source>
</evidence>
<feature type="domain" description="Glycosyl-hydrolase 97 N-terminal" evidence="8">
    <location>
        <begin position="37"/>
        <end position="270"/>
    </location>
</feature>
<sequence length="642" mass="72778">MINQSKTKLLKQKYTLLLFVLLVATSAFANKTINYIVKSPEGELVVVINDENDTVSYTLLKNGEELIGLSEISILNNSVAAKITDSKTNAQNKDWKPVWGQFSEIKNHYNELVLSVKLSEGKAKLYVRVYNYGVGFRYELEGYQEGAEAHFYCEYNLNTKDVLYCPAGENMPLGPLSLPDFDTTKVIPKLMMPLVVEHSKKSYLSLLESDLFVAPSFGVIKFSYDKHKKRIVSNNTMKLTDKKLTTPWRVILVNENIGDLVTNTVPLNLATECQITDTSWVKPGKTLWDWRVHDYTAKDGFTYGNNTESYERFIDFAAEKGIEYFLIDANWYDNVTKGHFEITEGLDLEKVSTYANNKGVKLILYYDRHKGDYGDETLFSYFESLGMSGIKYGFMGSNVSFTLDAISQSANNHLLVDFHDSPVPFTGIERTLPNAITKEYCHAQQDSRKAFTPESFIRMALINAIQGPLDMNNGNFDIIGINKGERQRGPKELNSYFSTVVSESARTLIIYSGLVCIPDAPEAYEKKADLFEFIEKLPVGKWDESKVLHAEMDQYISTARRHGEEWFVGSVANQEGKTLDIKLDFLEEGKTYDVTYYEDAKDTHGLKNPETYQIRKGKVKKGTIIKAIMAPSGGHCMWIKPE</sequence>
<protein>
    <submittedName>
        <fullName evidence="10">Glycoside hydrolase family 97 catalytic domain-containing protein</fullName>
    </submittedName>
</protein>
<dbReference type="InterPro" id="IPR013785">
    <property type="entry name" value="Aldolase_TIM"/>
</dbReference>
<feature type="domain" description="Glycosyl-hydrolase 97 C-terminal oligomerisation" evidence="9">
    <location>
        <begin position="541"/>
        <end position="640"/>
    </location>
</feature>
<proteinExistence type="predicted"/>
<dbReference type="Pfam" id="PF10566">
    <property type="entry name" value="Glyco_hydro_97"/>
    <property type="match status" value="1"/>
</dbReference>
<dbReference type="Gene3D" id="3.20.20.70">
    <property type="entry name" value="Aldolase class I"/>
    <property type="match status" value="1"/>
</dbReference>
<accession>A0ABV5FEJ9</accession>
<dbReference type="Pfam" id="PF14509">
    <property type="entry name" value="GH97_C"/>
    <property type="match status" value="1"/>
</dbReference>
<evidence type="ECO:0000256" key="3">
    <source>
        <dbReference type="ARBA" id="ARBA00022801"/>
    </source>
</evidence>
<evidence type="ECO:0000259" key="7">
    <source>
        <dbReference type="Pfam" id="PF10566"/>
    </source>
</evidence>
<evidence type="ECO:0000256" key="6">
    <source>
        <dbReference type="SAM" id="SignalP"/>
    </source>
</evidence>
<dbReference type="Gene3D" id="2.60.40.1180">
    <property type="entry name" value="Golgi alpha-mannosidase II"/>
    <property type="match status" value="1"/>
</dbReference>
<keyword evidence="6" id="KW-0732">Signal</keyword>
<dbReference type="PANTHER" id="PTHR35803">
    <property type="entry name" value="GLUCAN 1,4-ALPHA-GLUCOSIDASE SUSB-RELATED"/>
    <property type="match status" value="1"/>
</dbReference>
<dbReference type="Gene3D" id="2.70.98.10">
    <property type="match status" value="1"/>
</dbReference>
<evidence type="ECO:0000256" key="2">
    <source>
        <dbReference type="ARBA" id="ARBA00011245"/>
    </source>
</evidence>
<dbReference type="InterPro" id="IPR019563">
    <property type="entry name" value="GH97_catalytic"/>
</dbReference>
<comment type="cofactor">
    <cofactor evidence="1">
        <name>Ca(2+)</name>
        <dbReference type="ChEBI" id="CHEBI:29108"/>
    </cofactor>
</comment>
<evidence type="ECO:0000313" key="11">
    <source>
        <dbReference type="Proteomes" id="UP001589585"/>
    </source>
</evidence>
<keyword evidence="3 10" id="KW-0378">Hydrolase</keyword>
<evidence type="ECO:0000259" key="9">
    <source>
        <dbReference type="Pfam" id="PF14509"/>
    </source>
</evidence>
<dbReference type="InterPro" id="IPR017853">
    <property type="entry name" value="GH"/>
</dbReference>
<dbReference type="InterPro" id="IPR052720">
    <property type="entry name" value="Glycosyl_hydrolase_97"/>
</dbReference>
<dbReference type="Proteomes" id="UP001589585">
    <property type="component" value="Unassembled WGS sequence"/>
</dbReference>
<name>A0ABV5FEJ9_9FLAO</name>
<feature type="domain" description="Glycosyl-hydrolase 97 catalytic" evidence="7">
    <location>
        <begin position="290"/>
        <end position="439"/>
    </location>
</feature>
<dbReference type="InterPro" id="IPR014718">
    <property type="entry name" value="GH-type_carb-bd"/>
</dbReference>
<evidence type="ECO:0000313" key="10">
    <source>
        <dbReference type="EMBL" id="MFB9057860.1"/>
    </source>
</evidence>
<feature type="signal peptide" evidence="6">
    <location>
        <begin position="1"/>
        <end position="29"/>
    </location>
</feature>
<keyword evidence="11" id="KW-1185">Reference proteome</keyword>
<dbReference type="GO" id="GO:0016787">
    <property type="term" value="F:hydrolase activity"/>
    <property type="evidence" value="ECO:0007669"/>
    <property type="project" value="UniProtKB-KW"/>
</dbReference>
<comment type="subunit">
    <text evidence="2">Monomer.</text>
</comment>